<keyword evidence="2 4" id="KW-0238">DNA-binding</keyword>
<dbReference type="Proteomes" id="UP000294656">
    <property type="component" value="Unassembled WGS sequence"/>
</dbReference>
<keyword evidence="7" id="KW-1185">Reference proteome</keyword>
<feature type="domain" description="HTH tetR-type" evidence="5">
    <location>
        <begin position="6"/>
        <end position="66"/>
    </location>
</feature>
<dbReference type="InterPro" id="IPR011075">
    <property type="entry name" value="TetR_C"/>
</dbReference>
<evidence type="ECO:0000256" key="3">
    <source>
        <dbReference type="ARBA" id="ARBA00023163"/>
    </source>
</evidence>
<gene>
    <name evidence="6" type="ORF">DFP79_0521</name>
</gene>
<dbReference type="PANTHER" id="PTHR47506">
    <property type="entry name" value="TRANSCRIPTIONAL REGULATORY PROTEIN"/>
    <property type="match status" value="1"/>
</dbReference>
<dbReference type="GO" id="GO:0003677">
    <property type="term" value="F:DNA binding"/>
    <property type="evidence" value="ECO:0007669"/>
    <property type="project" value="UniProtKB-UniRule"/>
</dbReference>
<dbReference type="Pfam" id="PF00440">
    <property type="entry name" value="TetR_N"/>
    <property type="match status" value="1"/>
</dbReference>
<dbReference type="PANTHER" id="PTHR47506:SF10">
    <property type="entry name" value="TRANSCRIPTIONAL REGULATORY PROTEIN"/>
    <property type="match status" value="1"/>
</dbReference>
<keyword evidence="3" id="KW-0804">Transcription</keyword>
<evidence type="ECO:0000259" key="5">
    <source>
        <dbReference type="PROSITE" id="PS50977"/>
    </source>
</evidence>
<sequence length="198" mass="22764">MSRKRNTDHETAIIASKRLFWQRGYAATSTREIEEKTGLTRFTIQKTYGGKRGLFLDTLDNYLENAETHILRDAETGDLEDLACWFERLASNDQIPRIDEMGCLVLNSIDEFEREDSEVNERIERYFKFIEKRFVNILSTAVAAKNAQPNLDIQSLAVVLIDLLLGVQMVFRARTEDSFARSHARAAATLIRSWKIAD</sequence>
<dbReference type="OrthoDB" id="270177at2"/>
<proteinExistence type="predicted"/>
<comment type="caution">
    <text evidence="6">The sequence shown here is derived from an EMBL/GenBank/DDBJ whole genome shotgun (WGS) entry which is preliminary data.</text>
</comment>
<dbReference type="SUPFAM" id="SSF46689">
    <property type="entry name" value="Homeodomain-like"/>
    <property type="match status" value="1"/>
</dbReference>
<dbReference type="InterPro" id="IPR009057">
    <property type="entry name" value="Homeodomain-like_sf"/>
</dbReference>
<dbReference type="RefSeq" id="WP_133502389.1">
    <property type="nucleotide sequence ID" value="NZ_SNXC01000009.1"/>
</dbReference>
<accession>A0A4R6MCZ0</accession>
<dbReference type="AlphaFoldDB" id="A0A4R6MCZ0"/>
<protein>
    <submittedName>
        <fullName evidence="6">TetR family transcriptional regulator</fullName>
    </submittedName>
</protein>
<dbReference type="EMBL" id="SNXC01000009">
    <property type="protein sequence ID" value="TDO99537.1"/>
    <property type="molecule type" value="Genomic_DNA"/>
</dbReference>
<dbReference type="InterPro" id="IPR001647">
    <property type="entry name" value="HTH_TetR"/>
</dbReference>
<evidence type="ECO:0000256" key="1">
    <source>
        <dbReference type="ARBA" id="ARBA00023015"/>
    </source>
</evidence>
<keyword evidence="1" id="KW-0805">Transcription regulation</keyword>
<dbReference type="Gene3D" id="1.10.357.10">
    <property type="entry name" value="Tetracycline Repressor, domain 2"/>
    <property type="match status" value="1"/>
</dbReference>
<reference evidence="6 7" key="1">
    <citation type="submission" date="2019-03" db="EMBL/GenBank/DDBJ databases">
        <title>Genomic Encyclopedia of Type Strains, Phase III (KMG-III): the genomes of soil and plant-associated and newly described type strains.</title>
        <authorList>
            <person name="Whitman W."/>
        </authorList>
    </citation>
    <scope>NUCLEOTIDE SEQUENCE [LARGE SCALE GENOMIC DNA]</scope>
    <source>
        <strain evidence="6 7">CECT 7378</strain>
    </source>
</reference>
<dbReference type="SUPFAM" id="SSF48498">
    <property type="entry name" value="Tetracyclin repressor-like, C-terminal domain"/>
    <property type="match status" value="1"/>
</dbReference>
<evidence type="ECO:0000313" key="6">
    <source>
        <dbReference type="EMBL" id="TDO99537.1"/>
    </source>
</evidence>
<feature type="DNA-binding region" description="H-T-H motif" evidence="4">
    <location>
        <begin position="29"/>
        <end position="48"/>
    </location>
</feature>
<evidence type="ECO:0000313" key="7">
    <source>
        <dbReference type="Proteomes" id="UP000294656"/>
    </source>
</evidence>
<evidence type="ECO:0000256" key="2">
    <source>
        <dbReference type="ARBA" id="ARBA00023125"/>
    </source>
</evidence>
<evidence type="ECO:0000256" key="4">
    <source>
        <dbReference type="PROSITE-ProRule" id="PRU00335"/>
    </source>
</evidence>
<dbReference type="PROSITE" id="PS50977">
    <property type="entry name" value="HTH_TETR_2"/>
    <property type="match status" value="1"/>
</dbReference>
<organism evidence="6 7">
    <name type="scientific">Marinomonas balearica</name>
    <dbReference type="NCBI Taxonomy" id="491947"/>
    <lineage>
        <taxon>Bacteria</taxon>
        <taxon>Pseudomonadati</taxon>
        <taxon>Pseudomonadota</taxon>
        <taxon>Gammaproteobacteria</taxon>
        <taxon>Oceanospirillales</taxon>
        <taxon>Oceanospirillaceae</taxon>
        <taxon>Marinomonas</taxon>
    </lineage>
</organism>
<dbReference type="InterPro" id="IPR036271">
    <property type="entry name" value="Tet_transcr_reg_TetR-rel_C_sf"/>
</dbReference>
<name>A0A4R6MCZ0_9GAMM</name>
<dbReference type="Pfam" id="PF16925">
    <property type="entry name" value="TetR_C_13"/>
    <property type="match status" value="1"/>
</dbReference>
<dbReference type="Gene3D" id="1.10.10.60">
    <property type="entry name" value="Homeodomain-like"/>
    <property type="match status" value="1"/>
</dbReference>